<dbReference type="InterPro" id="IPR019587">
    <property type="entry name" value="Polyketide_cyclase/dehydratase"/>
</dbReference>
<dbReference type="AlphaFoldDB" id="A0A5P9NME1"/>
<evidence type="ECO:0000313" key="2">
    <source>
        <dbReference type="Proteomes" id="UP000326287"/>
    </source>
</evidence>
<accession>A0A5P9NME1</accession>
<dbReference type="Proteomes" id="UP000326287">
    <property type="component" value="Chromosome"/>
</dbReference>
<name>A0A5P9NME1_9GAMM</name>
<dbReference type="KEGG" id="halc:EY643_10720"/>
<dbReference type="CDD" id="cd07821">
    <property type="entry name" value="PYR_PYL_RCAR_like"/>
    <property type="match status" value="1"/>
</dbReference>
<reference evidence="1 2" key="1">
    <citation type="submission" date="2019-02" db="EMBL/GenBank/DDBJ databases">
        <authorList>
            <person name="Li S.-H."/>
        </authorList>
    </citation>
    <scope>NUCLEOTIDE SEQUENCE [LARGE SCALE GENOMIC DNA]</scope>
    <source>
        <strain evidence="1 2">IMCC14385</strain>
    </source>
</reference>
<evidence type="ECO:0000313" key="1">
    <source>
        <dbReference type="EMBL" id="QFU76098.1"/>
    </source>
</evidence>
<gene>
    <name evidence="1" type="ORF">EY643_10720</name>
</gene>
<dbReference type="OrthoDB" id="581838at2"/>
<dbReference type="EMBL" id="CP036422">
    <property type="protein sequence ID" value="QFU76098.1"/>
    <property type="molecule type" value="Genomic_DNA"/>
</dbReference>
<proteinExistence type="predicted"/>
<protein>
    <submittedName>
        <fullName evidence="1">SRPBCC family protein</fullName>
    </submittedName>
</protein>
<dbReference type="Gene3D" id="3.30.530.20">
    <property type="match status" value="1"/>
</dbReference>
<dbReference type="Pfam" id="PF10604">
    <property type="entry name" value="Polyketide_cyc2"/>
    <property type="match status" value="1"/>
</dbReference>
<sequence>MSEYFECTPVGLDFLEQTKNVFKAEEVIQATPEQIFEVFEDAHSWTVWAMPIQHVEWTSPKPFGLGTTRTVSMMGGMDGYEEFIAWEPGKRMAFTFIGCSKDATERFLEDYRVTDLGDGTCRVEWYMAMEVRGFASNMMWLTRPLMRMANRRMFSKFRKYVEAYAAGELELQPG</sequence>
<dbReference type="InterPro" id="IPR023393">
    <property type="entry name" value="START-like_dom_sf"/>
</dbReference>
<dbReference type="SUPFAM" id="SSF55961">
    <property type="entry name" value="Bet v1-like"/>
    <property type="match status" value="1"/>
</dbReference>
<organism evidence="1 2">
    <name type="scientific">Halioglobus maricola</name>
    <dbReference type="NCBI Taxonomy" id="2601894"/>
    <lineage>
        <taxon>Bacteria</taxon>
        <taxon>Pseudomonadati</taxon>
        <taxon>Pseudomonadota</taxon>
        <taxon>Gammaproteobacteria</taxon>
        <taxon>Cellvibrionales</taxon>
        <taxon>Halieaceae</taxon>
        <taxon>Halioglobus</taxon>
    </lineage>
</organism>
<keyword evidence="2" id="KW-1185">Reference proteome</keyword>
<dbReference type="RefSeq" id="WP_152662203.1">
    <property type="nucleotide sequence ID" value="NZ_CP036422.1"/>
</dbReference>